<dbReference type="Pfam" id="PF09136">
    <property type="entry name" value="Glucodextran_B"/>
    <property type="match status" value="1"/>
</dbReference>
<gene>
    <name evidence="1" type="ORF">A3J48_00235</name>
</gene>
<sequence length="234" mass="25705">MIKDAEKNLNLSELLRYKRLSASFSLEDIEAKTGIKLKNLKALEAGNFHDLPAPVYVQGYLKTLCKIYGLEFSKTISLYQEEENLRKHTQTDSAALQPQALSGNTISLTPKNLATASMGLVFTAIAIYMLTQIGHVTAAPSLQLQHPEEGLKISQNFIEVTGKTEPGSTLSINNQAIPLGNDGTFKQIIYLDLGENQIVVRAANRFSKYTEVSRRIVVGTAPQVLGEHTEQTGD</sequence>
<evidence type="ECO:0000313" key="1">
    <source>
        <dbReference type="EMBL" id="OGE85531.1"/>
    </source>
</evidence>
<evidence type="ECO:0000313" key="2">
    <source>
        <dbReference type="Proteomes" id="UP000176786"/>
    </source>
</evidence>
<dbReference type="Proteomes" id="UP000176786">
    <property type="component" value="Unassembled WGS sequence"/>
</dbReference>
<proteinExistence type="predicted"/>
<dbReference type="PANTHER" id="PTHR34475">
    <property type="match status" value="1"/>
</dbReference>
<dbReference type="Gene3D" id="2.60.40.10">
    <property type="entry name" value="Immunoglobulins"/>
    <property type="match status" value="1"/>
</dbReference>
<dbReference type="InterPro" id="IPR010982">
    <property type="entry name" value="Lambda_DNA-bd_dom_sf"/>
</dbReference>
<dbReference type="Gene3D" id="1.10.260.40">
    <property type="entry name" value="lambda repressor-like DNA-binding domains"/>
    <property type="match status" value="1"/>
</dbReference>
<dbReference type="AlphaFoldDB" id="A0A1F5P6G9"/>
<accession>A0A1F5P6G9</accession>
<organism evidence="1 2">
    <name type="scientific">Candidatus Doudnabacteria bacterium RIFCSPHIGHO2_02_FULL_46_11</name>
    <dbReference type="NCBI Taxonomy" id="1817832"/>
    <lineage>
        <taxon>Bacteria</taxon>
        <taxon>Candidatus Doudnaibacteriota</taxon>
    </lineage>
</organism>
<comment type="caution">
    <text evidence="1">The sequence shown here is derived from an EMBL/GenBank/DDBJ whole genome shotgun (WGS) entry which is preliminary data.</text>
</comment>
<reference evidence="1 2" key="1">
    <citation type="journal article" date="2016" name="Nat. Commun.">
        <title>Thousands of microbial genomes shed light on interconnected biogeochemical processes in an aquifer system.</title>
        <authorList>
            <person name="Anantharaman K."/>
            <person name="Brown C.T."/>
            <person name="Hug L.A."/>
            <person name="Sharon I."/>
            <person name="Castelle C.J."/>
            <person name="Probst A.J."/>
            <person name="Thomas B.C."/>
            <person name="Singh A."/>
            <person name="Wilkins M.J."/>
            <person name="Karaoz U."/>
            <person name="Brodie E.L."/>
            <person name="Williams K.H."/>
            <person name="Hubbard S.S."/>
            <person name="Banfield J.F."/>
        </authorList>
    </citation>
    <scope>NUCLEOTIDE SEQUENCE [LARGE SCALE GENOMIC DNA]</scope>
</reference>
<evidence type="ECO:0008006" key="3">
    <source>
        <dbReference type="Google" id="ProtNLM"/>
    </source>
</evidence>
<dbReference type="PANTHER" id="PTHR34475:SF1">
    <property type="entry name" value="CYTOSKELETON PROTEIN RODZ"/>
    <property type="match status" value="1"/>
</dbReference>
<protein>
    <recommendedName>
        <fullName evidence="3">HTH cro/C1-type domain-containing protein</fullName>
    </recommendedName>
</protein>
<dbReference type="GO" id="GO:0003677">
    <property type="term" value="F:DNA binding"/>
    <property type="evidence" value="ECO:0007669"/>
    <property type="project" value="InterPro"/>
</dbReference>
<dbReference type="STRING" id="1817832.A3J48_00235"/>
<dbReference type="EMBL" id="MFES01000026">
    <property type="protein sequence ID" value="OGE85531.1"/>
    <property type="molecule type" value="Genomic_DNA"/>
</dbReference>
<dbReference type="InterPro" id="IPR050400">
    <property type="entry name" value="Bact_Cytoskel_RodZ"/>
</dbReference>
<dbReference type="InterPro" id="IPR013783">
    <property type="entry name" value="Ig-like_fold"/>
</dbReference>
<dbReference type="Pfam" id="PF13413">
    <property type="entry name" value="HTH_25"/>
    <property type="match status" value="1"/>
</dbReference>
<name>A0A1F5P6G9_9BACT</name>